<evidence type="ECO:0000256" key="4">
    <source>
        <dbReference type="RuleBase" id="RU003719"/>
    </source>
</evidence>
<evidence type="ECO:0000313" key="8">
    <source>
        <dbReference type="Proteomes" id="UP000276568"/>
    </source>
</evidence>
<evidence type="ECO:0000256" key="3">
    <source>
        <dbReference type="ARBA" id="ARBA00023027"/>
    </source>
</evidence>
<dbReference type="SUPFAM" id="SSF51735">
    <property type="entry name" value="NAD(P)-binding Rossmann-fold domains"/>
    <property type="match status" value="1"/>
</dbReference>
<keyword evidence="3" id="KW-0520">NAD</keyword>
<evidence type="ECO:0000259" key="6">
    <source>
        <dbReference type="Pfam" id="PF02826"/>
    </source>
</evidence>
<organism evidence="7 8">
    <name type="scientific">Absicoccus porci</name>
    <dbReference type="NCBI Taxonomy" id="2486576"/>
    <lineage>
        <taxon>Bacteria</taxon>
        <taxon>Bacillati</taxon>
        <taxon>Bacillota</taxon>
        <taxon>Erysipelotrichia</taxon>
        <taxon>Erysipelotrichales</taxon>
        <taxon>Erysipelotrichaceae</taxon>
        <taxon>Absicoccus</taxon>
    </lineage>
</organism>
<dbReference type="InterPro" id="IPR036291">
    <property type="entry name" value="NAD(P)-bd_dom_sf"/>
</dbReference>
<dbReference type="InterPro" id="IPR029753">
    <property type="entry name" value="D-isomer_DH_CS"/>
</dbReference>
<accession>A0A3N0HYP2</accession>
<dbReference type="EMBL" id="RJQC01000004">
    <property type="protein sequence ID" value="RNM29456.1"/>
    <property type="molecule type" value="Genomic_DNA"/>
</dbReference>
<dbReference type="Proteomes" id="UP000276568">
    <property type="component" value="Unassembled WGS sequence"/>
</dbReference>
<dbReference type="GO" id="GO:0016616">
    <property type="term" value="F:oxidoreductase activity, acting on the CH-OH group of donors, NAD or NADP as acceptor"/>
    <property type="evidence" value="ECO:0007669"/>
    <property type="project" value="InterPro"/>
</dbReference>
<evidence type="ECO:0000256" key="1">
    <source>
        <dbReference type="ARBA" id="ARBA00005854"/>
    </source>
</evidence>
<comment type="similarity">
    <text evidence="1 4">Belongs to the D-isomer specific 2-hydroxyacid dehydrogenase family.</text>
</comment>
<evidence type="ECO:0000256" key="2">
    <source>
        <dbReference type="ARBA" id="ARBA00023002"/>
    </source>
</evidence>
<dbReference type="Pfam" id="PF00389">
    <property type="entry name" value="2-Hacid_dh"/>
    <property type="match status" value="1"/>
</dbReference>
<dbReference type="InterPro" id="IPR006140">
    <property type="entry name" value="D-isomer_DH_NAD-bd"/>
</dbReference>
<dbReference type="Pfam" id="PF02826">
    <property type="entry name" value="2-Hacid_dh_C"/>
    <property type="match status" value="1"/>
</dbReference>
<dbReference type="GO" id="GO:0051287">
    <property type="term" value="F:NAD binding"/>
    <property type="evidence" value="ECO:0007669"/>
    <property type="project" value="InterPro"/>
</dbReference>
<evidence type="ECO:0000313" key="7">
    <source>
        <dbReference type="EMBL" id="RNM29456.1"/>
    </source>
</evidence>
<comment type="caution">
    <text evidence="7">The sequence shown here is derived from an EMBL/GenBank/DDBJ whole genome shotgun (WGS) entry which is preliminary data.</text>
</comment>
<proteinExistence type="inferred from homology"/>
<reference evidence="7 8" key="1">
    <citation type="submission" date="2018-11" db="EMBL/GenBank/DDBJ databases">
        <title>Clostridium sp. nov., a member of the family Erysipelotrichaceae isolated from pig faeces.</title>
        <authorList>
            <person name="Chang Y.-H."/>
        </authorList>
    </citation>
    <scope>NUCLEOTIDE SEQUENCE [LARGE SCALE GENOMIC DNA]</scope>
    <source>
        <strain evidence="7 8">YH-panp20</strain>
    </source>
</reference>
<protein>
    <submittedName>
        <fullName evidence="7">3-phosphoglycerate dehydrogenase</fullName>
    </submittedName>
</protein>
<dbReference type="OrthoDB" id="9805416at2"/>
<gene>
    <name evidence="7" type="ORF">EDX97_10760</name>
</gene>
<dbReference type="InterPro" id="IPR006139">
    <property type="entry name" value="D-isomer_2_OHA_DH_cat_dom"/>
</dbReference>
<feature type="domain" description="D-isomer specific 2-hydroxyacid dehydrogenase NAD-binding" evidence="6">
    <location>
        <begin position="117"/>
        <end position="295"/>
    </location>
</feature>
<dbReference type="SUPFAM" id="SSF52283">
    <property type="entry name" value="Formate/glycerate dehydrogenase catalytic domain-like"/>
    <property type="match status" value="1"/>
</dbReference>
<name>A0A3N0HYP2_9FIRM</name>
<dbReference type="RefSeq" id="WP_128521143.1">
    <property type="nucleotide sequence ID" value="NZ_RJQC01000004.1"/>
</dbReference>
<dbReference type="AlphaFoldDB" id="A0A3N0HYP2"/>
<keyword evidence="8" id="KW-1185">Reference proteome</keyword>
<keyword evidence="2 4" id="KW-0560">Oxidoreductase</keyword>
<dbReference type="Gene3D" id="3.40.50.720">
    <property type="entry name" value="NAD(P)-binding Rossmann-like Domain"/>
    <property type="match status" value="2"/>
</dbReference>
<dbReference type="InterPro" id="IPR050857">
    <property type="entry name" value="D-2-hydroxyacid_DH"/>
</dbReference>
<dbReference type="PANTHER" id="PTHR42789:SF1">
    <property type="entry name" value="D-ISOMER SPECIFIC 2-HYDROXYACID DEHYDROGENASE FAMILY PROTEIN (AFU_ORTHOLOGUE AFUA_6G10090)"/>
    <property type="match status" value="1"/>
</dbReference>
<dbReference type="PANTHER" id="PTHR42789">
    <property type="entry name" value="D-ISOMER SPECIFIC 2-HYDROXYACID DEHYDROGENASE FAMILY PROTEIN (AFU_ORTHOLOGUE AFUA_6G10090)"/>
    <property type="match status" value="1"/>
</dbReference>
<sequence length="329" mass="37124">MQKEKIAIVNVNSYGRDFPEYIQYLESEIGPVQKFRFDQDVSSEELANQLRGYQYIILGTHPTLKAKFFDLDPDVKLVARHGLGYNNINLEAARKHGVYVTKEAKIIEQDAVAEITIALLHAVARNICVANRMVHEQEWGVHRERLMGLHLRNKVTGIIGYGNIGQRVGDIMKQGYNNQILVYDPFLPKEVARQKDVTLCDLKYVLEHADIISLHCNLTDENEHLIGKEELGWMKSSAILLNCARGALVDEVAVAQAIENKKLFGYGADACIREPIEPTNPLLKLDRVVLSPHVGVYNLECTKGMNQKVYEDIINVHNGKRPSEIVNGL</sequence>
<evidence type="ECO:0000259" key="5">
    <source>
        <dbReference type="Pfam" id="PF00389"/>
    </source>
</evidence>
<dbReference type="PROSITE" id="PS00671">
    <property type="entry name" value="D_2_HYDROXYACID_DH_3"/>
    <property type="match status" value="1"/>
</dbReference>
<feature type="domain" description="D-isomer specific 2-hydroxyacid dehydrogenase catalytic" evidence="5">
    <location>
        <begin position="23"/>
        <end position="327"/>
    </location>
</feature>